<dbReference type="PANTHER" id="PTHR24346:SF86">
    <property type="entry name" value="NUAK FAMILY SNF1-LIKE KINASE 1"/>
    <property type="match status" value="1"/>
</dbReference>
<feature type="compositionally biased region" description="Low complexity" evidence="15">
    <location>
        <begin position="52"/>
        <end position="66"/>
    </location>
</feature>
<dbReference type="EMBL" id="JBBPFD010000017">
    <property type="protein sequence ID" value="KAK7891640.1"/>
    <property type="molecule type" value="Genomic_DNA"/>
</dbReference>
<accession>A0AAW0NEL9</accession>
<evidence type="ECO:0000256" key="1">
    <source>
        <dbReference type="ARBA" id="ARBA00001946"/>
    </source>
</evidence>
<evidence type="ECO:0000256" key="12">
    <source>
        <dbReference type="ARBA" id="ARBA00048679"/>
    </source>
</evidence>
<reference evidence="18" key="1">
    <citation type="submission" date="2024-04" db="EMBL/GenBank/DDBJ databases">
        <title>Salinicola lusitanus LLJ914,a marine bacterium isolated from the Okinawa Trough.</title>
        <authorList>
            <person name="Li J."/>
        </authorList>
    </citation>
    <scope>NUCLEOTIDE SEQUENCE [LARGE SCALE GENOMIC DNA]</scope>
</reference>
<evidence type="ECO:0000256" key="8">
    <source>
        <dbReference type="ARBA" id="ARBA00022777"/>
    </source>
</evidence>
<name>A0AAW0NEL9_9GOBI</name>
<protein>
    <recommendedName>
        <fullName evidence="3">non-specific serine/threonine protein kinase</fullName>
        <ecNumber evidence="3">2.7.11.1</ecNumber>
    </recommendedName>
</protein>
<dbReference type="PROSITE" id="PS00108">
    <property type="entry name" value="PROTEIN_KINASE_ST"/>
    <property type="match status" value="1"/>
</dbReference>
<sequence>METAYLSPHRRASRSESLRGHASLGRLSRVDRSPPPPPPPPHPAPAPGQGCSSSEDTAGAAGTTSEGGRRNSGVKKHHHKHNLKHRYELLETLGRGTYGKVKKAIERHSGRVVAIKSIRKDKIKDEQDMVHIRREIEIMSSLRHPHIISIYEVFENKDKIVIVMEYASKGELYDYISERRRLSERETRHFFRQIVSAVHHCHKNGVVHRDLKLENVLLDENCNIKIADFGLSNLYHKDKLLQTFCGSPLYASPEIVNGRPYRGPEVDSWALGVLLYTLVYGTMPFDGGDHKNLIRQISNGEYKEPTQSSDARGLIRWMLMVNPERRATVEDIANHWWVNWGWKNSVCDCDTQRDHGGSPMLARFIDWQNRTEPRGTAAKPAPAIPLRQRPKKSKKENVETGQSHGEAEDKPGLKRPKGILKTRVTEEQQSVNLDDVDLGQISLPQQPEGGRKFRVQIKMTRSQR</sequence>
<gene>
    <name evidence="17" type="ORF">WMY93_023603</name>
</gene>
<dbReference type="GO" id="GO:0000226">
    <property type="term" value="P:microtubule cytoskeleton organization"/>
    <property type="evidence" value="ECO:0007669"/>
    <property type="project" value="TreeGrafter"/>
</dbReference>
<evidence type="ECO:0000256" key="3">
    <source>
        <dbReference type="ARBA" id="ARBA00012513"/>
    </source>
</evidence>
<keyword evidence="6" id="KW-0808">Transferase</keyword>
<evidence type="ECO:0000256" key="9">
    <source>
        <dbReference type="ARBA" id="ARBA00022840"/>
    </source>
</evidence>
<dbReference type="InterPro" id="IPR008271">
    <property type="entry name" value="Ser/Thr_kinase_AS"/>
</dbReference>
<feature type="region of interest" description="Disordered" evidence="15">
    <location>
        <begin position="372"/>
        <end position="464"/>
    </location>
</feature>
<feature type="binding site" evidence="13">
    <location>
        <position position="120"/>
    </location>
    <ligand>
        <name>ATP</name>
        <dbReference type="ChEBI" id="CHEBI:30616"/>
    </ligand>
</feature>
<feature type="region of interest" description="Disordered" evidence="15">
    <location>
        <begin position="1"/>
        <end position="85"/>
    </location>
</feature>
<evidence type="ECO:0000259" key="16">
    <source>
        <dbReference type="PROSITE" id="PS50011"/>
    </source>
</evidence>
<dbReference type="SUPFAM" id="SSF56112">
    <property type="entry name" value="Protein kinase-like (PK-like)"/>
    <property type="match status" value="1"/>
</dbReference>
<dbReference type="GO" id="GO:0050321">
    <property type="term" value="F:tau-protein kinase activity"/>
    <property type="evidence" value="ECO:0007669"/>
    <property type="project" value="TreeGrafter"/>
</dbReference>
<organism evidence="17 18">
    <name type="scientific">Mugilogobius chulae</name>
    <name type="common">yellowstripe goby</name>
    <dbReference type="NCBI Taxonomy" id="88201"/>
    <lineage>
        <taxon>Eukaryota</taxon>
        <taxon>Metazoa</taxon>
        <taxon>Chordata</taxon>
        <taxon>Craniata</taxon>
        <taxon>Vertebrata</taxon>
        <taxon>Euteleostomi</taxon>
        <taxon>Actinopterygii</taxon>
        <taxon>Neopterygii</taxon>
        <taxon>Teleostei</taxon>
        <taxon>Neoteleostei</taxon>
        <taxon>Acanthomorphata</taxon>
        <taxon>Gobiaria</taxon>
        <taxon>Gobiiformes</taxon>
        <taxon>Gobioidei</taxon>
        <taxon>Gobiidae</taxon>
        <taxon>Gobionellinae</taxon>
        <taxon>Mugilogobius</taxon>
    </lineage>
</organism>
<keyword evidence="7 13" id="KW-0547">Nucleotide-binding</keyword>
<dbReference type="CDD" id="cd14073">
    <property type="entry name" value="STKc_NUAK"/>
    <property type="match status" value="1"/>
</dbReference>
<evidence type="ECO:0000256" key="2">
    <source>
        <dbReference type="ARBA" id="ARBA00006234"/>
    </source>
</evidence>
<dbReference type="InterPro" id="IPR011009">
    <property type="entry name" value="Kinase-like_dom_sf"/>
</dbReference>
<dbReference type="AlphaFoldDB" id="A0AAW0NEL9"/>
<dbReference type="Pfam" id="PF00069">
    <property type="entry name" value="Pkinase"/>
    <property type="match status" value="1"/>
</dbReference>
<feature type="compositionally biased region" description="Pro residues" evidence="15">
    <location>
        <begin position="33"/>
        <end position="46"/>
    </location>
</feature>
<keyword evidence="18" id="KW-1185">Reference proteome</keyword>
<dbReference type="GO" id="GO:0005524">
    <property type="term" value="F:ATP binding"/>
    <property type="evidence" value="ECO:0007669"/>
    <property type="project" value="UniProtKB-UniRule"/>
</dbReference>
<evidence type="ECO:0000256" key="11">
    <source>
        <dbReference type="ARBA" id="ARBA00047899"/>
    </source>
</evidence>
<dbReference type="SMART" id="SM00220">
    <property type="entry name" value="S_TKc"/>
    <property type="match status" value="1"/>
</dbReference>
<feature type="compositionally biased region" description="Basic residues" evidence="15">
    <location>
        <begin position="72"/>
        <end position="84"/>
    </location>
</feature>
<keyword evidence="10" id="KW-0007">Acetylation</keyword>
<comment type="similarity">
    <text evidence="2">Belongs to the protein kinase superfamily. CAMK Ser/Thr protein kinase family. SNF1 subfamily.</text>
</comment>
<dbReference type="PROSITE" id="PS50011">
    <property type="entry name" value="PROTEIN_KINASE_DOM"/>
    <property type="match status" value="1"/>
</dbReference>
<keyword evidence="8" id="KW-0418">Kinase</keyword>
<evidence type="ECO:0000256" key="14">
    <source>
        <dbReference type="RuleBase" id="RU000304"/>
    </source>
</evidence>
<dbReference type="Proteomes" id="UP001460270">
    <property type="component" value="Unassembled WGS sequence"/>
</dbReference>
<keyword evidence="5" id="KW-0597">Phosphoprotein</keyword>
<comment type="cofactor">
    <cofactor evidence="1">
        <name>Mg(2+)</name>
        <dbReference type="ChEBI" id="CHEBI:18420"/>
    </cofactor>
</comment>
<feature type="domain" description="Protein kinase" evidence="16">
    <location>
        <begin position="87"/>
        <end position="338"/>
    </location>
</feature>
<evidence type="ECO:0000313" key="18">
    <source>
        <dbReference type="Proteomes" id="UP001460270"/>
    </source>
</evidence>
<evidence type="ECO:0000256" key="4">
    <source>
        <dbReference type="ARBA" id="ARBA00022527"/>
    </source>
</evidence>
<evidence type="ECO:0000256" key="7">
    <source>
        <dbReference type="ARBA" id="ARBA00022741"/>
    </source>
</evidence>
<dbReference type="PANTHER" id="PTHR24346">
    <property type="entry name" value="MAP/MICROTUBULE AFFINITY-REGULATING KINASE"/>
    <property type="match status" value="1"/>
</dbReference>
<comment type="caution">
    <text evidence="17">The sequence shown here is derived from an EMBL/GenBank/DDBJ whole genome shotgun (WGS) entry which is preliminary data.</text>
</comment>
<comment type="catalytic activity">
    <reaction evidence="11">
        <text>L-threonyl-[protein] + ATP = O-phospho-L-threonyl-[protein] + ADP + H(+)</text>
        <dbReference type="Rhea" id="RHEA:46608"/>
        <dbReference type="Rhea" id="RHEA-COMP:11060"/>
        <dbReference type="Rhea" id="RHEA-COMP:11605"/>
        <dbReference type="ChEBI" id="CHEBI:15378"/>
        <dbReference type="ChEBI" id="CHEBI:30013"/>
        <dbReference type="ChEBI" id="CHEBI:30616"/>
        <dbReference type="ChEBI" id="CHEBI:61977"/>
        <dbReference type="ChEBI" id="CHEBI:456216"/>
        <dbReference type="EC" id="2.7.11.1"/>
    </reaction>
</comment>
<proteinExistence type="inferred from homology"/>
<evidence type="ECO:0000256" key="6">
    <source>
        <dbReference type="ARBA" id="ARBA00022679"/>
    </source>
</evidence>
<dbReference type="Gene3D" id="1.10.510.10">
    <property type="entry name" value="Transferase(Phosphotransferase) domain 1"/>
    <property type="match status" value="1"/>
</dbReference>
<dbReference type="GO" id="GO:0035556">
    <property type="term" value="P:intracellular signal transduction"/>
    <property type="evidence" value="ECO:0007669"/>
    <property type="project" value="TreeGrafter"/>
</dbReference>
<evidence type="ECO:0000256" key="13">
    <source>
        <dbReference type="PROSITE-ProRule" id="PRU10141"/>
    </source>
</evidence>
<keyword evidence="9 13" id="KW-0067">ATP-binding</keyword>
<evidence type="ECO:0000256" key="15">
    <source>
        <dbReference type="SAM" id="MobiDB-lite"/>
    </source>
</evidence>
<evidence type="ECO:0000256" key="5">
    <source>
        <dbReference type="ARBA" id="ARBA00022553"/>
    </source>
</evidence>
<comment type="catalytic activity">
    <reaction evidence="12">
        <text>L-seryl-[protein] + ATP = O-phospho-L-seryl-[protein] + ADP + H(+)</text>
        <dbReference type="Rhea" id="RHEA:17989"/>
        <dbReference type="Rhea" id="RHEA-COMP:9863"/>
        <dbReference type="Rhea" id="RHEA-COMP:11604"/>
        <dbReference type="ChEBI" id="CHEBI:15378"/>
        <dbReference type="ChEBI" id="CHEBI:29999"/>
        <dbReference type="ChEBI" id="CHEBI:30616"/>
        <dbReference type="ChEBI" id="CHEBI:83421"/>
        <dbReference type="ChEBI" id="CHEBI:456216"/>
        <dbReference type="EC" id="2.7.11.1"/>
    </reaction>
</comment>
<dbReference type="InterPro" id="IPR017441">
    <property type="entry name" value="Protein_kinase_ATP_BS"/>
</dbReference>
<dbReference type="EC" id="2.7.11.1" evidence="3"/>
<dbReference type="FunFam" id="1.10.510.10:FF:000226">
    <property type="entry name" value="NUAK family SNF1-like kinase 1"/>
    <property type="match status" value="1"/>
</dbReference>
<evidence type="ECO:0000313" key="17">
    <source>
        <dbReference type="EMBL" id="KAK7891640.1"/>
    </source>
</evidence>
<evidence type="ECO:0000256" key="10">
    <source>
        <dbReference type="ARBA" id="ARBA00022990"/>
    </source>
</evidence>
<keyword evidence="4 14" id="KW-0723">Serine/threonine-protein kinase</keyword>
<dbReference type="GO" id="GO:0005737">
    <property type="term" value="C:cytoplasm"/>
    <property type="evidence" value="ECO:0007669"/>
    <property type="project" value="TreeGrafter"/>
</dbReference>
<dbReference type="FunFam" id="3.30.200.20:FF:000042">
    <property type="entry name" value="Aurora kinase A"/>
    <property type="match status" value="1"/>
</dbReference>
<dbReference type="InterPro" id="IPR000719">
    <property type="entry name" value="Prot_kinase_dom"/>
</dbReference>
<dbReference type="PROSITE" id="PS00107">
    <property type="entry name" value="PROTEIN_KINASE_ATP"/>
    <property type="match status" value="1"/>
</dbReference>